<proteinExistence type="predicted"/>
<gene>
    <name evidence="2" type="ORF">RFI_21939</name>
</gene>
<name>X6MQS7_RETFI</name>
<dbReference type="Proteomes" id="UP000023152">
    <property type="component" value="Unassembled WGS sequence"/>
</dbReference>
<keyword evidence="3" id="KW-1185">Reference proteome</keyword>
<keyword evidence="1" id="KW-0175">Coiled coil</keyword>
<sequence length="464" mass="55290">MIAKKCLKKLQNESEEEKKRITNNIQELKSRLSKSEMDKQRLVDIWKDKYNKQTKIIKNLKKEKEDLNNYSNQQIDILKNDMNELQMTITKKTDENIQLTSKNTEHQKKIEKLESDCKLQKTQLDSTEAKAQEYKEINDKNQTDFESLLSEKNTLAKKYKQQFNKQQNMYKYENICDEVINIYHNAKKKTNKLRTNEQLYNEVQELRGRLCELTMGVGIESEFPSMSKITSDYEALSRNYRLNLTREIMKELKSDENIKGKFEITFLARFSHCVSFTILKLSYEFVNWYWNNQLECLRKPFGLSNKQIAQRYFQVIFQEQFKSSFIQLCEEGKNSINLKLEEEIKKKEDNKLNNKKNELIQSCLRSMWSCLLSKPSLQLYPLQFTSNPQLNYEVQSRNPEIISDYLGKHDCDNIGILHGQLYFDLTLIIYCIFLLLFVMLLLIFVFLLKKKLQYLINIDTNFEI</sequence>
<protein>
    <submittedName>
        <fullName evidence="2">Intracellular protein transport protein USO1</fullName>
    </submittedName>
</protein>
<evidence type="ECO:0000256" key="1">
    <source>
        <dbReference type="SAM" id="Coils"/>
    </source>
</evidence>
<accession>X6MQS7</accession>
<feature type="coiled-coil region" evidence="1">
    <location>
        <begin position="4"/>
        <end position="130"/>
    </location>
</feature>
<comment type="caution">
    <text evidence="2">The sequence shown here is derived from an EMBL/GenBank/DDBJ whole genome shotgun (WGS) entry which is preliminary data.</text>
</comment>
<evidence type="ECO:0000313" key="3">
    <source>
        <dbReference type="Proteomes" id="UP000023152"/>
    </source>
</evidence>
<evidence type="ECO:0000313" key="2">
    <source>
        <dbReference type="EMBL" id="ETO15425.1"/>
    </source>
</evidence>
<reference evidence="2 3" key="1">
    <citation type="journal article" date="2013" name="Curr. Biol.">
        <title>The Genome of the Foraminiferan Reticulomyxa filosa.</title>
        <authorList>
            <person name="Glockner G."/>
            <person name="Hulsmann N."/>
            <person name="Schleicher M."/>
            <person name="Noegel A.A."/>
            <person name="Eichinger L."/>
            <person name="Gallinger C."/>
            <person name="Pawlowski J."/>
            <person name="Sierra R."/>
            <person name="Euteneuer U."/>
            <person name="Pillet L."/>
            <person name="Moustafa A."/>
            <person name="Platzer M."/>
            <person name="Groth M."/>
            <person name="Szafranski K."/>
            <person name="Schliwa M."/>
        </authorList>
    </citation>
    <scope>NUCLEOTIDE SEQUENCE [LARGE SCALE GENOMIC DNA]</scope>
</reference>
<dbReference type="AlphaFoldDB" id="X6MQS7"/>
<organism evidence="2 3">
    <name type="scientific">Reticulomyxa filosa</name>
    <dbReference type="NCBI Taxonomy" id="46433"/>
    <lineage>
        <taxon>Eukaryota</taxon>
        <taxon>Sar</taxon>
        <taxon>Rhizaria</taxon>
        <taxon>Retaria</taxon>
        <taxon>Foraminifera</taxon>
        <taxon>Monothalamids</taxon>
        <taxon>Reticulomyxidae</taxon>
        <taxon>Reticulomyxa</taxon>
    </lineage>
</organism>
<dbReference type="EMBL" id="ASPP01019147">
    <property type="protein sequence ID" value="ETO15425.1"/>
    <property type="molecule type" value="Genomic_DNA"/>
</dbReference>